<dbReference type="GO" id="GO:0030880">
    <property type="term" value="C:RNA polymerase complex"/>
    <property type="evidence" value="ECO:0007669"/>
    <property type="project" value="InterPro"/>
</dbReference>
<reference evidence="7" key="1">
    <citation type="journal article" date="2017" name="Front. Plant Sci.">
        <title>Climate Clever Clovers: New Paradigm to Reduce the Environmental Footprint of Ruminants by Breeding Low Methanogenic Forages Utilizing Haplotype Variation.</title>
        <authorList>
            <person name="Kaur P."/>
            <person name="Appels R."/>
            <person name="Bayer P.E."/>
            <person name="Keeble-Gagnere G."/>
            <person name="Wang J."/>
            <person name="Hirakawa H."/>
            <person name="Shirasawa K."/>
            <person name="Vercoe P."/>
            <person name="Stefanova K."/>
            <person name="Durmic Z."/>
            <person name="Nichols P."/>
            <person name="Revell C."/>
            <person name="Isobe S.N."/>
            <person name="Edwards D."/>
            <person name="Erskine W."/>
        </authorList>
    </citation>
    <scope>NUCLEOTIDE SEQUENCE [LARGE SCALE GENOMIC DNA]</scope>
    <source>
        <strain evidence="7">cv. Daliak</strain>
    </source>
</reference>
<dbReference type="InterPro" id="IPR045222">
    <property type="entry name" value="Rpb4-like"/>
</dbReference>
<dbReference type="AlphaFoldDB" id="A0A2Z6PDB8"/>
<dbReference type="GO" id="GO:0005634">
    <property type="term" value="C:nucleus"/>
    <property type="evidence" value="ECO:0007669"/>
    <property type="project" value="UniProtKB-SubCell"/>
</dbReference>
<evidence type="ECO:0000313" key="6">
    <source>
        <dbReference type="EMBL" id="GAU47145.1"/>
    </source>
</evidence>
<dbReference type="Gene3D" id="1.20.1250.40">
    <property type="match status" value="1"/>
</dbReference>
<dbReference type="Proteomes" id="UP000242715">
    <property type="component" value="Unassembled WGS sequence"/>
</dbReference>
<organism evidence="6 7">
    <name type="scientific">Trifolium subterraneum</name>
    <name type="common">Subterranean clover</name>
    <dbReference type="NCBI Taxonomy" id="3900"/>
    <lineage>
        <taxon>Eukaryota</taxon>
        <taxon>Viridiplantae</taxon>
        <taxon>Streptophyta</taxon>
        <taxon>Embryophyta</taxon>
        <taxon>Tracheophyta</taxon>
        <taxon>Spermatophyta</taxon>
        <taxon>Magnoliopsida</taxon>
        <taxon>eudicotyledons</taxon>
        <taxon>Gunneridae</taxon>
        <taxon>Pentapetalae</taxon>
        <taxon>rosids</taxon>
        <taxon>fabids</taxon>
        <taxon>Fabales</taxon>
        <taxon>Fabaceae</taxon>
        <taxon>Papilionoideae</taxon>
        <taxon>50 kb inversion clade</taxon>
        <taxon>NPAAA clade</taxon>
        <taxon>Hologalegina</taxon>
        <taxon>IRL clade</taxon>
        <taxon>Trifolieae</taxon>
        <taxon>Trifolium</taxon>
    </lineage>
</organism>
<proteinExistence type="inferred from homology"/>
<dbReference type="PANTHER" id="PTHR21297">
    <property type="entry name" value="DNA-DIRECTED RNA POLYMERASE II"/>
    <property type="match status" value="1"/>
</dbReference>
<dbReference type="InterPro" id="IPR005574">
    <property type="entry name" value="Rpb4/RPC9"/>
</dbReference>
<accession>A0A2Z6PDB8</accession>
<comment type="subcellular location">
    <subcellularLocation>
        <location evidence="1">Nucleus</location>
    </subcellularLocation>
</comment>
<feature type="compositionally biased region" description="Low complexity" evidence="4">
    <location>
        <begin position="10"/>
        <end position="20"/>
    </location>
</feature>
<dbReference type="Pfam" id="PF03874">
    <property type="entry name" value="RNA_pol_Rpb4"/>
    <property type="match status" value="1"/>
</dbReference>
<dbReference type="OrthoDB" id="2186918at2759"/>
<evidence type="ECO:0000256" key="4">
    <source>
        <dbReference type="SAM" id="MobiDB-lite"/>
    </source>
</evidence>
<sequence>PKQVLEMSDKAGSLLSSKGSLKGKDDSAAKAKGRKVQFSKEGPFESVMNGTKSAGKDKVANGGKSSATKDPHQYEQRVDQELPENFKCLMDCEAAVMLQGIQDHMVMLSRDPAIKIPASFDKGLHYAKSSSKHSNPEAVRSILEPLKNHGLTESEICVIANVYPETADEVFALLPSLKGKRGINSKPIEDSMSELAKLKQPIFTV</sequence>
<comment type="similarity">
    <text evidence="3">Belongs to the eukaryotic RPB4 RNA polymerase subunit family.</text>
</comment>
<dbReference type="EMBL" id="DF974286">
    <property type="protein sequence ID" value="GAU47145.1"/>
    <property type="molecule type" value="Genomic_DNA"/>
</dbReference>
<keyword evidence="2" id="KW-0539">Nucleus</keyword>
<dbReference type="InterPro" id="IPR010997">
    <property type="entry name" value="HRDC-like_sf"/>
</dbReference>
<gene>
    <name evidence="6" type="ORF">TSUD_379220</name>
</gene>
<evidence type="ECO:0000313" key="7">
    <source>
        <dbReference type="Proteomes" id="UP000242715"/>
    </source>
</evidence>
<evidence type="ECO:0000256" key="3">
    <source>
        <dbReference type="ARBA" id="ARBA00025724"/>
    </source>
</evidence>
<dbReference type="SMART" id="SM00657">
    <property type="entry name" value="RPOL4c"/>
    <property type="match status" value="1"/>
</dbReference>
<dbReference type="InterPro" id="IPR038324">
    <property type="entry name" value="Rpb4/RPC9_sf"/>
</dbReference>
<dbReference type="InterPro" id="IPR006590">
    <property type="entry name" value="RNA_pol_Rpb4/RPC9_core"/>
</dbReference>
<protein>
    <recommendedName>
        <fullName evidence="5">RNA polymerase Rpb4/RPC9 core domain-containing protein</fullName>
    </recommendedName>
</protein>
<dbReference type="GO" id="GO:0000166">
    <property type="term" value="F:nucleotide binding"/>
    <property type="evidence" value="ECO:0007669"/>
    <property type="project" value="InterPro"/>
</dbReference>
<feature type="region of interest" description="Disordered" evidence="4">
    <location>
        <begin position="1"/>
        <end position="75"/>
    </location>
</feature>
<keyword evidence="7" id="KW-1185">Reference proteome</keyword>
<name>A0A2Z6PDB8_TRISU</name>
<dbReference type="SUPFAM" id="SSF47819">
    <property type="entry name" value="HRDC-like"/>
    <property type="match status" value="1"/>
</dbReference>
<feature type="domain" description="RNA polymerase Rpb4/RPC9 core" evidence="5">
    <location>
        <begin position="81"/>
        <end position="202"/>
    </location>
</feature>
<evidence type="ECO:0000256" key="1">
    <source>
        <dbReference type="ARBA" id="ARBA00004123"/>
    </source>
</evidence>
<evidence type="ECO:0000259" key="5">
    <source>
        <dbReference type="SMART" id="SM00657"/>
    </source>
</evidence>
<evidence type="ECO:0000256" key="2">
    <source>
        <dbReference type="ARBA" id="ARBA00023242"/>
    </source>
</evidence>
<dbReference type="GO" id="GO:0006352">
    <property type="term" value="P:DNA-templated transcription initiation"/>
    <property type="evidence" value="ECO:0007669"/>
    <property type="project" value="InterPro"/>
</dbReference>
<feature type="non-terminal residue" evidence="6">
    <location>
        <position position="1"/>
    </location>
</feature>